<gene>
    <name evidence="2" type="ORF">O3P69_009938</name>
</gene>
<dbReference type="EMBL" id="JARAKH010000048">
    <property type="protein sequence ID" value="KAK8376662.1"/>
    <property type="molecule type" value="Genomic_DNA"/>
</dbReference>
<keyword evidence="3" id="KW-1185">Reference proteome</keyword>
<name>A0AAW0SPE7_SCYPA</name>
<organism evidence="2 3">
    <name type="scientific">Scylla paramamosain</name>
    <name type="common">Mud crab</name>
    <dbReference type="NCBI Taxonomy" id="85552"/>
    <lineage>
        <taxon>Eukaryota</taxon>
        <taxon>Metazoa</taxon>
        <taxon>Ecdysozoa</taxon>
        <taxon>Arthropoda</taxon>
        <taxon>Crustacea</taxon>
        <taxon>Multicrustacea</taxon>
        <taxon>Malacostraca</taxon>
        <taxon>Eumalacostraca</taxon>
        <taxon>Eucarida</taxon>
        <taxon>Decapoda</taxon>
        <taxon>Pleocyemata</taxon>
        <taxon>Brachyura</taxon>
        <taxon>Eubrachyura</taxon>
        <taxon>Portunoidea</taxon>
        <taxon>Portunidae</taxon>
        <taxon>Portuninae</taxon>
        <taxon>Scylla</taxon>
    </lineage>
</organism>
<proteinExistence type="predicted"/>
<reference evidence="2 3" key="1">
    <citation type="submission" date="2023-03" db="EMBL/GenBank/DDBJ databases">
        <title>High-quality genome of Scylla paramamosain provides insights in environmental adaptation.</title>
        <authorList>
            <person name="Zhang L."/>
        </authorList>
    </citation>
    <scope>NUCLEOTIDE SEQUENCE [LARGE SCALE GENOMIC DNA]</scope>
    <source>
        <strain evidence="2">LZ_2023a</strain>
        <tissue evidence="2">Muscle</tissue>
    </source>
</reference>
<dbReference type="AlphaFoldDB" id="A0AAW0SPE7"/>
<accession>A0AAW0SPE7</accession>
<evidence type="ECO:0000313" key="3">
    <source>
        <dbReference type="Proteomes" id="UP001487740"/>
    </source>
</evidence>
<evidence type="ECO:0000313" key="2">
    <source>
        <dbReference type="EMBL" id="KAK8376662.1"/>
    </source>
</evidence>
<comment type="caution">
    <text evidence="2">The sequence shown here is derived from an EMBL/GenBank/DDBJ whole genome shotgun (WGS) entry which is preliminary data.</text>
</comment>
<protein>
    <submittedName>
        <fullName evidence="2">Uncharacterized protein</fullName>
    </submittedName>
</protein>
<evidence type="ECO:0000256" key="1">
    <source>
        <dbReference type="SAM" id="MobiDB-lite"/>
    </source>
</evidence>
<dbReference type="Proteomes" id="UP001487740">
    <property type="component" value="Unassembled WGS sequence"/>
</dbReference>
<sequence>MLMSCQICINCSARKLRHLDPGTEGQRSDHPHQGNQESHQLGRVWQCLGGCGSVWESVAAFGSFLLPCIEHRQVAPKRHEYISFSLHRTPSSSTKEARVHKVRSGSSDTMAKQRPCGGGGRGRRQRACQVYHQAGSLELP</sequence>
<feature type="region of interest" description="Disordered" evidence="1">
    <location>
        <begin position="92"/>
        <end position="124"/>
    </location>
</feature>